<evidence type="ECO:0000313" key="9">
    <source>
        <dbReference type="EMBL" id="AWB83314.1"/>
    </source>
</evidence>
<dbReference type="Gene3D" id="1.10.3470.10">
    <property type="entry name" value="ABC transporter involved in vitamin B12 uptake, BtuC"/>
    <property type="match status" value="1"/>
</dbReference>
<dbReference type="OrthoDB" id="1016457at2"/>
<keyword evidence="5 8" id="KW-0812">Transmembrane</keyword>
<evidence type="ECO:0000256" key="3">
    <source>
        <dbReference type="ARBA" id="ARBA00022448"/>
    </source>
</evidence>
<evidence type="ECO:0000256" key="4">
    <source>
        <dbReference type="ARBA" id="ARBA00022475"/>
    </source>
</evidence>
<comment type="similarity">
    <text evidence="2 8">Belongs to the ABC-3 integral membrane protein family.</text>
</comment>
<keyword evidence="3 8" id="KW-0813">Transport</keyword>
<dbReference type="PANTHER" id="PTHR30477:SF3">
    <property type="entry name" value="METAL TRANSPORT SYSTEM MEMBRANE PROTEIN CT_069-RELATED"/>
    <property type="match status" value="1"/>
</dbReference>
<dbReference type="Pfam" id="PF00950">
    <property type="entry name" value="ABC-3"/>
    <property type="match status" value="1"/>
</dbReference>
<keyword evidence="7" id="KW-0472">Membrane</keyword>
<keyword evidence="4" id="KW-1003">Cell membrane</keyword>
<gene>
    <name evidence="9" type="ORF">C3E79_01450</name>
</gene>
<reference evidence="10" key="1">
    <citation type="submission" date="2018-01" db="EMBL/GenBank/DDBJ databases">
        <authorList>
            <person name="Li J."/>
        </authorList>
    </citation>
    <scope>NUCLEOTIDE SEQUENCE [LARGE SCALE GENOMIC DNA]</scope>
    <source>
        <strain evidence="10">2184</strain>
    </source>
</reference>
<dbReference type="GO" id="GO:0055085">
    <property type="term" value="P:transmembrane transport"/>
    <property type="evidence" value="ECO:0007669"/>
    <property type="project" value="InterPro"/>
</dbReference>
<dbReference type="SUPFAM" id="SSF81345">
    <property type="entry name" value="ABC transporter involved in vitamin B12 uptake, BtuC"/>
    <property type="match status" value="1"/>
</dbReference>
<evidence type="ECO:0000256" key="5">
    <source>
        <dbReference type="ARBA" id="ARBA00022692"/>
    </source>
</evidence>
<dbReference type="GO" id="GO:0010043">
    <property type="term" value="P:response to zinc ion"/>
    <property type="evidence" value="ECO:0007669"/>
    <property type="project" value="TreeGrafter"/>
</dbReference>
<evidence type="ECO:0000313" key="10">
    <source>
        <dbReference type="Proteomes" id="UP000244754"/>
    </source>
</evidence>
<evidence type="ECO:0000256" key="1">
    <source>
        <dbReference type="ARBA" id="ARBA00004651"/>
    </source>
</evidence>
<evidence type="ECO:0000256" key="8">
    <source>
        <dbReference type="RuleBase" id="RU003943"/>
    </source>
</evidence>
<evidence type="ECO:0000256" key="2">
    <source>
        <dbReference type="ARBA" id="ARBA00008034"/>
    </source>
</evidence>
<sequence>MTPADILGDYTYAHTLTGTVTIGACAGALGPLVYLRRRALLADAISHASLPGLVAAFTAAALLGLNGRSIPLLLCGAMAAGFLAVRAIDLLPRIAPIPADAAIAAVLTTFFSAGQLGMQYVSRTPLPGKAGIEGFLLGNAASLTRADIVSTLLVCAAVLVALAAVHHRQVSSVFDAQFAQVLGLRPTIYGSLALFALTVVTVVGIKVVGVVLMIAVVISPAAAARQWVTRVPAFIAAAAAIGALSSAAGSYLSIAHSIPTGPAIVMVQFGIVAVCFACSPRRKAVAA</sequence>
<dbReference type="EMBL" id="CP026948">
    <property type="protein sequence ID" value="AWB83314.1"/>
    <property type="molecule type" value="Genomic_DNA"/>
</dbReference>
<keyword evidence="10" id="KW-1185">Reference proteome</keyword>
<keyword evidence="6" id="KW-1133">Transmembrane helix</keyword>
<proteinExistence type="inferred from homology"/>
<accession>A0A2S0WC38</accession>
<dbReference type="PANTHER" id="PTHR30477">
    <property type="entry name" value="ABC-TRANSPORTER METAL-BINDING PROTEIN"/>
    <property type="match status" value="1"/>
</dbReference>
<dbReference type="AlphaFoldDB" id="A0A2S0WC38"/>
<organism evidence="9 10">
    <name type="scientific">Corynebacterium liangguodongii</name>
    <dbReference type="NCBI Taxonomy" id="2079535"/>
    <lineage>
        <taxon>Bacteria</taxon>
        <taxon>Bacillati</taxon>
        <taxon>Actinomycetota</taxon>
        <taxon>Actinomycetes</taxon>
        <taxon>Mycobacteriales</taxon>
        <taxon>Corynebacteriaceae</taxon>
        <taxon>Corynebacterium</taxon>
    </lineage>
</organism>
<dbReference type="GO" id="GO:0043190">
    <property type="term" value="C:ATP-binding cassette (ABC) transporter complex"/>
    <property type="evidence" value="ECO:0007669"/>
    <property type="project" value="InterPro"/>
</dbReference>
<evidence type="ECO:0000256" key="7">
    <source>
        <dbReference type="ARBA" id="ARBA00023136"/>
    </source>
</evidence>
<dbReference type="InterPro" id="IPR001626">
    <property type="entry name" value="ABC_TroCD"/>
</dbReference>
<dbReference type="InterPro" id="IPR037294">
    <property type="entry name" value="ABC_BtuC-like"/>
</dbReference>
<comment type="subcellular location">
    <subcellularLocation>
        <location evidence="1 8">Cell membrane</location>
        <topology evidence="1 8">Multi-pass membrane protein</topology>
    </subcellularLocation>
</comment>
<evidence type="ECO:0000256" key="6">
    <source>
        <dbReference type="ARBA" id="ARBA00022989"/>
    </source>
</evidence>
<protein>
    <submittedName>
        <fullName evidence="9">Metal ABC transporter permease</fullName>
    </submittedName>
</protein>
<dbReference type="RefSeq" id="WP_108403309.1">
    <property type="nucleotide sequence ID" value="NZ_CP026948.1"/>
</dbReference>
<name>A0A2S0WC38_9CORY</name>
<dbReference type="Proteomes" id="UP000244754">
    <property type="component" value="Chromosome"/>
</dbReference>
<dbReference type="KEGG" id="clia:C3E79_01450"/>